<comment type="caution">
    <text evidence="10">The sequence shown here is derived from an EMBL/GenBank/DDBJ whole genome shotgun (WGS) entry which is preliminary data.</text>
</comment>
<keyword evidence="6 8" id="KW-1133">Transmembrane helix</keyword>
<feature type="domain" description="ABC transporter" evidence="9">
    <location>
        <begin position="286"/>
        <end position="524"/>
    </location>
</feature>
<dbReference type="SMART" id="SM00382">
    <property type="entry name" value="AAA"/>
    <property type="match status" value="1"/>
</dbReference>
<dbReference type="Pfam" id="PF00005">
    <property type="entry name" value="ABC_tran"/>
    <property type="match status" value="1"/>
</dbReference>
<feature type="transmembrane region" description="Helical" evidence="8">
    <location>
        <begin position="236"/>
        <end position="262"/>
    </location>
</feature>
<protein>
    <submittedName>
        <fullName evidence="10">ATP-binding cassette, subfamily G protein</fullName>
    </submittedName>
</protein>
<evidence type="ECO:0000259" key="9">
    <source>
        <dbReference type="PROSITE" id="PS50893"/>
    </source>
</evidence>
<evidence type="ECO:0000313" key="10">
    <source>
        <dbReference type="EMBL" id="KAL0490331.1"/>
    </source>
</evidence>
<dbReference type="GO" id="GO:0016020">
    <property type="term" value="C:membrane"/>
    <property type="evidence" value="ECO:0007669"/>
    <property type="project" value="UniProtKB-SubCell"/>
</dbReference>
<reference evidence="10 11" key="1">
    <citation type="submission" date="2024-03" db="EMBL/GenBank/DDBJ databases">
        <title>The Acrasis kona genome and developmental transcriptomes reveal deep origins of eukaryotic multicellular pathways.</title>
        <authorList>
            <person name="Sheikh S."/>
            <person name="Fu C.-J."/>
            <person name="Brown M.W."/>
            <person name="Baldauf S.L."/>
        </authorList>
    </citation>
    <scope>NUCLEOTIDE SEQUENCE [LARGE SCALE GENOMIC DNA]</scope>
    <source>
        <strain evidence="10 11">ATCC MYA-3509</strain>
    </source>
</reference>
<feature type="transmembrane region" description="Helical" evidence="8">
    <location>
        <begin position="621"/>
        <end position="645"/>
    </location>
</feature>
<dbReference type="CDD" id="cd03213">
    <property type="entry name" value="ABCG_EPDR"/>
    <property type="match status" value="1"/>
</dbReference>
<keyword evidence="4" id="KW-0547">Nucleotide-binding</keyword>
<evidence type="ECO:0000256" key="5">
    <source>
        <dbReference type="ARBA" id="ARBA00022840"/>
    </source>
</evidence>
<sequence>MNGGICQPNGVCGCIEGFMNDLDAGINNCSLIYCANNGTMVNGVCQCSPGWGGSNCLLCGSDQACKSKLGRENVTCDNSYQLGKQKSFNCSMNEEWWPIIGNYTQILCTDVYPLNGSKVPQGFCELQMFDDPGLFETAYCKLSHCHVRWGSANDVTYKCTNTSCTCSHINPKCDDPLVSSILAGMLTDGQVTCDISTKRCVLTQTELPGTIFMECLGAECIDSPLPPIVPDKPPLFYFYLFIGLASATALLMFITLLTCTVLSIHQSYIIKKEELLYRDENKGASLDILDLTYTMNNTKILNDINYSIRPGSVVAIMGPSGAGKTTLIDIMANRVKSGTVAGQLLLNGRKYGSDFSRLSGYVFQDDLLMSTMTVRECITFSANLRLPYTMSSNEKNARVNQAMQELGISHIADRKIGNELKRGISGGERRRVSIATELVISPHILFLDEPTSGLDSASAFSVMKTITNLSKNGRTIVFSIHQPRSNIFATFHDLLLLHRGQVVYAGPACEAEDYFVRMGYPSPAHTNTADYLIDLLTDELYVTRAESNYVTNDQESISLLGNQDQASYQNATHPVPFVHVSNQPAAPTFKNDVVRHPYGTSDFHQLLHLSGRSFKNFIRNFYLLPAHLITSVVLGLVLGICYRGMKNDIEGCHSRLGSLFAICAILCFSCMSSLDLFITERAIFLRERKNGYYRTIPYFFSKIIFDLLLLRVIPPMIIGSICYFLMGLRSDDMTNFSYFGWFLLIMVLFNLTSGALCIAIGCIAPSLSAGNTIATIVILSNAVFSGFLLNKPTVPYFMRWLFYGSFWHYAVEALASSQFAGFPIILDSAGRSITDTGEFYLNKLGLDKHFFYNDLIALVGYTIGLLVLSCIFLVAFVKERR</sequence>
<dbReference type="InterPro" id="IPR017871">
    <property type="entry name" value="ABC_transporter-like_CS"/>
</dbReference>
<dbReference type="InterPro" id="IPR000742">
    <property type="entry name" value="EGF"/>
</dbReference>
<dbReference type="PANTHER" id="PTHR48041">
    <property type="entry name" value="ABC TRANSPORTER G FAMILY MEMBER 28"/>
    <property type="match status" value="1"/>
</dbReference>
<dbReference type="PANTHER" id="PTHR48041:SF2">
    <property type="entry name" value="ATP-DEPENDENT PERMEASE-RELATED"/>
    <property type="match status" value="1"/>
</dbReference>
<dbReference type="InterPro" id="IPR050352">
    <property type="entry name" value="ABCG_transporters"/>
</dbReference>
<keyword evidence="3 8" id="KW-0812">Transmembrane</keyword>
<evidence type="ECO:0000256" key="2">
    <source>
        <dbReference type="ARBA" id="ARBA00022448"/>
    </source>
</evidence>
<organism evidence="10 11">
    <name type="scientific">Acrasis kona</name>
    <dbReference type="NCBI Taxonomy" id="1008807"/>
    <lineage>
        <taxon>Eukaryota</taxon>
        <taxon>Discoba</taxon>
        <taxon>Heterolobosea</taxon>
        <taxon>Tetramitia</taxon>
        <taxon>Eutetramitia</taxon>
        <taxon>Acrasidae</taxon>
        <taxon>Acrasis</taxon>
    </lineage>
</organism>
<evidence type="ECO:0000313" key="11">
    <source>
        <dbReference type="Proteomes" id="UP001431209"/>
    </source>
</evidence>
<feature type="transmembrane region" description="Helical" evidence="8">
    <location>
        <begin position="738"/>
        <end position="764"/>
    </location>
</feature>
<keyword evidence="7 8" id="KW-0472">Membrane</keyword>
<proteinExistence type="predicted"/>
<name>A0AAW2ZKI8_9EUKA</name>
<dbReference type="Gene3D" id="3.40.50.300">
    <property type="entry name" value="P-loop containing nucleotide triphosphate hydrolases"/>
    <property type="match status" value="1"/>
</dbReference>
<dbReference type="Pfam" id="PF01061">
    <property type="entry name" value="ABC2_membrane"/>
    <property type="match status" value="1"/>
</dbReference>
<dbReference type="InterPro" id="IPR013525">
    <property type="entry name" value="ABC2_TM"/>
</dbReference>
<evidence type="ECO:0000256" key="6">
    <source>
        <dbReference type="ARBA" id="ARBA00022989"/>
    </source>
</evidence>
<dbReference type="InterPro" id="IPR043926">
    <property type="entry name" value="ABCG_dom"/>
</dbReference>
<accession>A0AAW2ZKI8</accession>
<dbReference type="InterPro" id="IPR003439">
    <property type="entry name" value="ABC_transporter-like_ATP-bd"/>
</dbReference>
<evidence type="ECO:0000256" key="7">
    <source>
        <dbReference type="ARBA" id="ARBA00023136"/>
    </source>
</evidence>
<dbReference type="PROSITE" id="PS50893">
    <property type="entry name" value="ABC_TRANSPORTER_2"/>
    <property type="match status" value="1"/>
</dbReference>
<feature type="transmembrane region" description="Helical" evidence="8">
    <location>
        <begin position="699"/>
        <end position="726"/>
    </location>
</feature>
<keyword evidence="2" id="KW-0813">Transport</keyword>
<comment type="subcellular location">
    <subcellularLocation>
        <location evidence="1">Membrane</location>
        <topology evidence="1">Multi-pass membrane protein</topology>
    </subcellularLocation>
</comment>
<dbReference type="PROSITE" id="PS00211">
    <property type="entry name" value="ABC_TRANSPORTER_1"/>
    <property type="match status" value="1"/>
</dbReference>
<dbReference type="GO" id="GO:0140359">
    <property type="term" value="F:ABC-type transporter activity"/>
    <property type="evidence" value="ECO:0007669"/>
    <property type="project" value="InterPro"/>
</dbReference>
<keyword evidence="11" id="KW-1185">Reference proteome</keyword>
<feature type="transmembrane region" description="Helical" evidence="8">
    <location>
        <begin position="657"/>
        <end position="678"/>
    </location>
</feature>
<evidence type="ECO:0000256" key="4">
    <source>
        <dbReference type="ARBA" id="ARBA00022741"/>
    </source>
</evidence>
<dbReference type="SUPFAM" id="SSF52540">
    <property type="entry name" value="P-loop containing nucleoside triphosphate hydrolases"/>
    <property type="match status" value="1"/>
</dbReference>
<feature type="transmembrane region" description="Helical" evidence="8">
    <location>
        <begin position="855"/>
        <end position="877"/>
    </location>
</feature>
<dbReference type="Pfam" id="PF19055">
    <property type="entry name" value="ABC2_membrane_7"/>
    <property type="match status" value="1"/>
</dbReference>
<dbReference type="PROSITE" id="PS00022">
    <property type="entry name" value="EGF_1"/>
    <property type="match status" value="1"/>
</dbReference>
<dbReference type="Proteomes" id="UP001431209">
    <property type="component" value="Unassembled WGS sequence"/>
</dbReference>
<evidence type="ECO:0000256" key="3">
    <source>
        <dbReference type="ARBA" id="ARBA00022692"/>
    </source>
</evidence>
<dbReference type="Gene3D" id="2.10.25.10">
    <property type="entry name" value="Laminin"/>
    <property type="match status" value="1"/>
</dbReference>
<dbReference type="GO" id="GO:0016887">
    <property type="term" value="F:ATP hydrolysis activity"/>
    <property type="evidence" value="ECO:0007669"/>
    <property type="project" value="InterPro"/>
</dbReference>
<gene>
    <name evidence="10" type="ORF">AKO1_006507</name>
</gene>
<dbReference type="InterPro" id="IPR027417">
    <property type="entry name" value="P-loop_NTPase"/>
</dbReference>
<dbReference type="AlphaFoldDB" id="A0AAW2ZKI8"/>
<dbReference type="GO" id="GO:0005524">
    <property type="term" value="F:ATP binding"/>
    <property type="evidence" value="ECO:0007669"/>
    <property type="project" value="UniProtKB-KW"/>
</dbReference>
<dbReference type="InterPro" id="IPR003593">
    <property type="entry name" value="AAA+_ATPase"/>
</dbReference>
<feature type="transmembrane region" description="Helical" evidence="8">
    <location>
        <begin position="771"/>
        <end position="789"/>
    </location>
</feature>
<dbReference type="EMBL" id="JAOPGA020001667">
    <property type="protein sequence ID" value="KAL0490331.1"/>
    <property type="molecule type" value="Genomic_DNA"/>
</dbReference>
<evidence type="ECO:0000256" key="1">
    <source>
        <dbReference type="ARBA" id="ARBA00004141"/>
    </source>
</evidence>
<evidence type="ECO:0000256" key="8">
    <source>
        <dbReference type="SAM" id="Phobius"/>
    </source>
</evidence>
<keyword evidence="5 10" id="KW-0067">ATP-binding</keyword>